<dbReference type="HOGENOM" id="CLU_052793_0_0_9"/>
<dbReference type="Pfam" id="PF19568">
    <property type="entry name" value="Spore_III_AA"/>
    <property type="match status" value="1"/>
</dbReference>
<dbReference type="KEGG" id="nth:Nther_1713"/>
<protein>
    <submittedName>
        <fullName evidence="4">Stage III sporulation protein AA</fullName>
    </submittedName>
</protein>
<dbReference type="Proteomes" id="UP000001683">
    <property type="component" value="Chromosome"/>
</dbReference>
<evidence type="ECO:0000259" key="3">
    <source>
        <dbReference type="SMART" id="SM00382"/>
    </source>
</evidence>
<dbReference type="Gene3D" id="3.40.50.300">
    <property type="entry name" value="P-loop containing nucleotide triphosphate hydrolases"/>
    <property type="match status" value="1"/>
</dbReference>
<dbReference type="OrthoDB" id="9768243at2"/>
<dbReference type="SMART" id="SM00382">
    <property type="entry name" value="AAA"/>
    <property type="match status" value="1"/>
</dbReference>
<dbReference type="PANTHER" id="PTHR20953">
    <property type="entry name" value="KINASE-RELATED"/>
    <property type="match status" value="1"/>
</dbReference>
<dbReference type="RefSeq" id="WP_012448155.1">
    <property type="nucleotide sequence ID" value="NC_010718.1"/>
</dbReference>
<dbReference type="NCBIfam" id="TIGR02858">
    <property type="entry name" value="spore_III_AA"/>
    <property type="match status" value="1"/>
</dbReference>
<dbReference type="InterPro" id="IPR027417">
    <property type="entry name" value="P-loop_NTPase"/>
</dbReference>
<dbReference type="EMBL" id="CP001034">
    <property type="protein sequence ID" value="ACB85287.1"/>
    <property type="molecule type" value="Genomic_DNA"/>
</dbReference>
<evidence type="ECO:0000256" key="1">
    <source>
        <dbReference type="ARBA" id="ARBA00022741"/>
    </source>
</evidence>
<keyword evidence="5" id="KW-1185">Reference proteome</keyword>
<gene>
    <name evidence="4" type="ordered locus">Nther_1713</name>
</gene>
<dbReference type="SUPFAM" id="SSF52540">
    <property type="entry name" value="P-loop containing nucleoside triphosphate hydrolases"/>
    <property type="match status" value="1"/>
</dbReference>
<accession>B2A545</accession>
<proteinExistence type="predicted"/>
<keyword evidence="2" id="KW-0067">ATP-binding</keyword>
<dbReference type="AlphaFoldDB" id="B2A545"/>
<dbReference type="eggNOG" id="COG3854">
    <property type="taxonomic scope" value="Bacteria"/>
</dbReference>
<dbReference type="GO" id="GO:0005524">
    <property type="term" value="F:ATP binding"/>
    <property type="evidence" value="ECO:0007669"/>
    <property type="project" value="UniProtKB-KW"/>
</dbReference>
<dbReference type="InterPro" id="IPR003593">
    <property type="entry name" value="AAA+_ATPase"/>
</dbReference>
<evidence type="ECO:0000313" key="4">
    <source>
        <dbReference type="EMBL" id="ACB85287.1"/>
    </source>
</evidence>
<name>B2A545_NATTJ</name>
<dbReference type="PANTHER" id="PTHR20953:SF3">
    <property type="entry name" value="P-LOOP CONTAINING NUCLEOSIDE TRIPHOSPHATE HYDROLASES SUPERFAMILY PROTEIN"/>
    <property type="match status" value="1"/>
</dbReference>
<feature type="domain" description="AAA+ ATPase" evidence="3">
    <location>
        <begin position="145"/>
        <end position="312"/>
    </location>
</feature>
<keyword evidence="1" id="KW-0547">Nucleotide-binding</keyword>
<evidence type="ECO:0000256" key="2">
    <source>
        <dbReference type="ARBA" id="ARBA00022840"/>
    </source>
</evidence>
<dbReference type="STRING" id="457570.Nther_1713"/>
<dbReference type="CDD" id="cd00009">
    <property type="entry name" value="AAA"/>
    <property type="match status" value="1"/>
</dbReference>
<sequence>MEEWFTKLLEKYFPAQLQEKIKNYLKGSSQQCKLEEIRLRANRPAMLVFSDKDEILNYQVELNDLQKVMSLISENSVYSYQHEINRGFITVTGGHRVGIVGRTYLKSGEIQTIRDVSGINFRIAREIKGAGKKLVDKLIDKRINSFLNTLLIGPPGCGKTTILRDLTRLLSTGNKSFDRTFKITLIDERSEISGSVRGIPQKEIGLRTDVLDGCPKAKGMMMAVRAMSPEIIVTDEIGTKEDINAVKEAMNSGVKLLLSIHGDSYETLLKRPGIPELLHDGAIEKLVILSRRRGPGTIETIRDNKNVLKQSSNENKKLTVNI</sequence>
<reference evidence="4 5" key="2">
    <citation type="journal article" date="2011" name="J. Bacteriol.">
        <title>Complete genome sequence of the anaerobic, halophilic alkalithermophile Natranaerobius thermophilus JW/NM-WN-LF.</title>
        <authorList>
            <person name="Zhao B."/>
            <person name="Mesbah N.M."/>
            <person name="Dalin E."/>
            <person name="Goodwin L."/>
            <person name="Nolan M."/>
            <person name="Pitluck S."/>
            <person name="Chertkov O."/>
            <person name="Brettin T.S."/>
            <person name="Han J."/>
            <person name="Larimer F.W."/>
            <person name="Land M.L."/>
            <person name="Hauser L."/>
            <person name="Kyrpides N."/>
            <person name="Wiegel J."/>
        </authorList>
    </citation>
    <scope>NUCLEOTIDE SEQUENCE [LARGE SCALE GENOMIC DNA]</scope>
    <source>
        <strain evidence="5">ATCC BAA-1301 / DSM 18059 / JW/NM-WN-LF</strain>
    </source>
</reference>
<evidence type="ECO:0000313" key="5">
    <source>
        <dbReference type="Proteomes" id="UP000001683"/>
    </source>
</evidence>
<reference evidence="4 5" key="1">
    <citation type="submission" date="2008-04" db="EMBL/GenBank/DDBJ databases">
        <title>Complete sequence of chromosome of Natranaerobius thermophilus JW/NM-WN-LF.</title>
        <authorList>
            <consortium name="US DOE Joint Genome Institute"/>
            <person name="Copeland A."/>
            <person name="Lucas S."/>
            <person name="Lapidus A."/>
            <person name="Glavina del Rio T."/>
            <person name="Dalin E."/>
            <person name="Tice H."/>
            <person name="Bruce D."/>
            <person name="Goodwin L."/>
            <person name="Pitluck S."/>
            <person name="Chertkov O."/>
            <person name="Brettin T."/>
            <person name="Detter J.C."/>
            <person name="Han C."/>
            <person name="Kuske C.R."/>
            <person name="Schmutz J."/>
            <person name="Larimer F."/>
            <person name="Land M."/>
            <person name="Hauser L."/>
            <person name="Kyrpides N."/>
            <person name="Lykidis A."/>
            <person name="Mesbah N.M."/>
            <person name="Wiegel J."/>
        </authorList>
    </citation>
    <scope>NUCLEOTIDE SEQUENCE [LARGE SCALE GENOMIC DNA]</scope>
    <source>
        <strain evidence="5">ATCC BAA-1301 / DSM 18059 / JW/NM-WN-LF</strain>
    </source>
</reference>
<organism evidence="4 5">
    <name type="scientific">Natranaerobius thermophilus (strain ATCC BAA-1301 / DSM 18059 / JW/NM-WN-LF)</name>
    <dbReference type="NCBI Taxonomy" id="457570"/>
    <lineage>
        <taxon>Bacteria</taxon>
        <taxon>Bacillati</taxon>
        <taxon>Bacillota</taxon>
        <taxon>Clostridia</taxon>
        <taxon>Natranaerobiales</taxon>
        <taxon>Natranaerobiaceae</taxon>
        <taxon>Natranaerobius</taxon>
    </lineage>
</organism>
<dbReference type="InterPro" id="IPR014217">
    <property type="entry name" value="Spore_III_AA"/>
</dbReference>
<dbReference type="FunCoup" id="B2A545">
    <property type="interactions" value="15"/>
</dbReference>
<dbReference type="InterPro" id="IPR045735">
    <property type="entry name" value="Spore_III_AA_AAA+_ATPase"/>
</dbReference>
<dbReference type="InParanoid" id="B2A545"/>